<dbReference type="SUPFAM" id="SSF53474">
    <property type="entry name" value="alpha/beta-Hydrolases"/>
    <property type="match status" value="1"/>
</dbReference>
<gene>
    <name evidence="3" type="ORF">DFR35_2590</name>
</gene>
<dbReference type="PANTHER" id="PTHR46623">
    <property type="entry name" value="CARBOXYMETHYLENEBUTENOLIDASE-RELATED"/>
    <property type="match status" value="1"/>
</dbReference>
<organism evidence="3 4">
    <name type="scientific">Sulfurisoma sediminicola</name>
    <dbReference type="NCBI Taxonomy" id="1381557"/>
    <lineage>
        <taxon>Bacteria</taxon>
        <taxon>Pseudomonadati</taxon>
        <taxon>Pseudomonadota</taxon>
        <taxon>Betaproteobacteria</taxon>
        <taxon>Nitrosomonadales</taxon>
        <taxon>Sterolibacteriaceae</taxon>
        <taxon>Sulfurisoma</taxon>
    </lineage>
</organism>
<evidence type="ECO:0000259" key="2">
    <source>
        <dbReference type="Pfam" id="PF01738"/>
    </source>
</evidence>
<dbReference type="InterPro" id="IPR051049">
    <property type="entry name" value="Dienelactone_hydrolase-like"/>
</dbReference>
<feature type="chain" id="PRO_5019827991" evidence="1">
    <location>
        <begin position="23"/>
        <end position="262"/>
    </location>
</feature>
<sequence>MTAIARIRFALLLAVATAGANAATLEQTTIKAGDVEVPLSIAVPAGKGPFPPVLFIHAKRGVDENEQKHIAELADQGFLVVMPDWQAGRMIERWPSEHDPATEGDVEAAMVYLMKHPKACKMPVGIVGQSRGPYYAIRLAAKRGKDIAAIASYYGHMQNPNAPEPDQLFRVAPEIMQITTPMLLLIGEQDFELRRMSNGRAFYALWERGVPVELQGYPLARRAFDFRADQTPEEKVATRHARQRVKDWLQRWMKLDGNGRCP</sequence>
<feature type="domain" description="Dienelactone hydrolase" evidence="2">
    <location>
        <begin position="41"/>
        <end position="251"/>
    </location>
</feature>
<name>A0A497X9H4_9PROT</name>
<keyword evidence="1" id="KW-0732">Signal</keyword>
<dbReference type="Pfam" id="PF01738">
    <property type="entry name" value="DLH"/>
    <property type="match status" value="1"/>
</dbReference>
<feature type="signal peptide" evidence="1">
    <location>
        <begin position="1"/>
        <end position="22"/>
    </location>
</feature>
<reference evidence="3 4" key="1">
    <citation type="submission" date="2018-10" db="EMBL/GenBank/DDBJ databases">
        <title>Genomic Encyclopedia of Type Strains, Phase IV (KMG-IV): sequencing the most valuable type-strain genomes for metagenomic binning, comparative biology and taxonomic classification.</title>
        <authorList>
            <person name="Goeker M."/>
        </authorList>
    </citation>
    <scope>NUCLEOTIDE SEQUENCE [LARGE SCALE GENOMIC DNA]</scope>
    <source>
        <strain evidence="3 4">DSM 26916</strain>
    </source>
</reference>
<dbReference type="GO" id="GO:0016787">
    <property type="term" value="F:hydrolase activity"/>
    <property type="evidence" value="ECO:0007669"/>
    <property type="project" value="InterPro"/>
</dbReference>
<dbReference type="InterPro" id="IPR002925">
    <property type="entry name" value="Dienelactn_hydro"/>
</dbReference>
<comment type="caution">
    <text evidence="3">The sequence shown here is derived from an EMBL/GenBank/DDBJ whole genome shotgun (WGS) entry which is preliminary data.</text>
</comment>
<dbReference type="Gene3D" id="3.40.50.1820">
    <property type="entry name" value="alpha/beta hydrolase"/>
    <property type="match status" value="1"/>
</dbReference>
<accession>A0A497X9H4</accession>
<evidence type="ECO:0000256" key="1">
    <source>
        <dbReference type="SAM" id="SignalP"/>
    </source>
</evidence>
<dbReference type="RefSeq" id="WP_121243079.1">
    <property type="nucleotide sequence ID" value="NZ_BHVV01000008.1"/>
</dbReference>
<dbReference type="Proteomes" id="UP000268908">
    <property type="component" value="Unassembled WGS sequence"/>
</dbReference>
<evidence type="ECO:0000313" key="4">
    <source>
        <dbReference type="Proteomes" id="UP000268908"/>
    </source>
</evidence>
<proteinExistence type="predicted"/>
<dbReference type="OrthoDB" id="62567at2"/>
<evidence type="ECO:0000313" key="3">
    <source>
        <dbReference type="EMBL" id="RLJ62773.1"/>
    </source>
</evidence>
<protein>
    <submittedName>
        <fullName evidence="3">Carboxymethylenebutenolidase</fullName>
    </submittedName>
</protein>
<dbReference type="EMBL" id="RCCI01000007">
    <property type="protein sequence ID" value="RLJ62773.1"/>
    <property type="molecule type" value="Genomic_DNA"/>
</dbReference>
<dbReference type="PANTHER" id="PTHR46623:SF6">
    <property type="entry name" value="ALPHA_BETA-HYDROLASES SUPERFAMILY PROTEIN"/>
    <property type="match status" value="1"/>
</dbReference>
<dbReference type="InterPro" id="IPR029058">
    <property type="entry name" value="AB_hydrolase_fold"/>
</dbReference>
<keyword evidence="4" id="KW-1185">Reference proteome</keyword>
<dbReference type="AlphaFoldDB" id="A0A497X9H4"/>